<evidence type="ECO:0000256" key="1">
    <source>
        <dbReference type="SAM" id="MobiDB-lite"/>
    </source>
</evidence>
<feature type="compositionally biased region" description="Acidic residues" evidence="1">
    <location>
        <begin position="274"/>
        <end position="284"/>
    </location>
</feature>
<protein>
    <submittedName>
        <fullName evidence="2">Uncharacterized protein</fullName>
    </submittedName>
</protein>
<dbReference type="AlphaFoldDB" id="A0A1J7J7C8"/>
<sequence>MCREHVITHERCRHEVSERKYCLAADREVERVRKRTTWCCFTTPSRRVVCEVEYKLYIQPGFCDHCKVIRSRERAQQVRASRDEANYLKAEADETARFRQRAGKRIADNKAREKARQAAVGYAWKTRDAKHDHGDSYIENPLYGQVMNLLAGSEYQEYMPPPSTASRRNTRTDRELSGSKSQRRVPAPAPAPLASRRYQERSGPKPRGPAPAPVSVARPVARVPAMATHRRQMAGAGEPQLHIMRNGGADSRNQVVQDGGYAVPLPKHDHAPMDDEYGDPLPDDDFLDFVESSWK</sequence>
<evidence type="ECO:0000313" key="3">
    <source>
        <dbReference type="Proteomes" id="UP000182658"/>
    </source>
</evidence>
<feature type="region of interest" description="Disordered" evidence="1">
    <location>
        <begin position="156"/>
        <end position="219"/>
    </location>
</feature>
<dbReference type="OrthoDB" id="10266422at2759"/>
<organism evidence="2 3">
    <name type="scientific">Coniochaeta ligniaria NRRL 30616</name>
    <dbReference type="NCBI Taxonomy" id="1408157"/>
    <lineage>
        <taxon>Eukaryota</taxon>
        <taxon>Fungi</taxon>
        <taxon>Dikarya</taxon>
        <taxon>Ascomycota</taxon>
        <taxon>Pezizomycotina</taxon>
        <taxon>Sordariomycetes</taxon>
        <taxon>Sordariomycetidae</taxon>
        <taxon>Coniochaetales</taxon>
        <taxon>Coniochaetaceae</taxon>
        <taxon>Coniochaeta</taxon>
    </lineage>
</organism>
<dbReference type="EMBL" id="KV875093">
    <property type="protein sequence ID" value="OIW35267.1"/>
    <property type="molecule type" value="Genomic_DNA"/>
</dbReference>
<proteinExistence type="predicted"/>
<accession>A0A1J7J7C8</accession>
<gene>
    <name evidence="2" type="ORF">CONLIGDRAFT_676192</name>
</gene>
<evidence type="ECO:0000313" key="2">
    <source>
        <dbReference type="EMBL" id="OIW35267.1"/>
    </source>
</evidence>
<name>A0A1J7J7C8_9PEZI</name>
<dbReference type="InParanoid" id="A0A1J7J7C8"/>
<keyword evidence="3" id="KW-1185">Reference proteome</keyword>
<reference evidence="2 3" key="1">
    <citation type="submission" date="2016-10" db="EMBL/GenBank/DDBJ databases">
        <title>Draft genome sequence of Coniochaeta ligniaria NRRL30616, a lignocellulolytic fungus for bioabatement of inhibitors in plant biomass hydrolysates.</title>
        <authorList>
            <consortium name="DOE Joint Genome Institute"/>
            <person name="Jimenez D.J."/>
            <person name="Hector R.E."/>
            <person name="Riley R."/>
            <person name="Sun H."/>
            <person name="Grigoriev I.V."/>
            <person name="Van Elsas J.D."/>
            <person name="Nichols N.N."/>
        </authorList>
    </citation>
    <scope>NUCLEOTIDE SEQUENCE [LARGE SCALE GENOMIC DNA]</scope>
    <source>
        <strain evidence="2 3">NRRL 30616</strain>
    </source>
</reference>
<dbReference type="Proteomes" id="UP000182658">
    <property type="component" value="Unassembled WGS sequence"/>
</dbReference>
<feature type="region of interest" description="Disordered" evidence="1">
    <location>
        <begin position="244"/>
        <end position="284"/>
    </location>
</feature>